<evidence type="ECO:0000256" key="7">
    <source>
        <dbReference type="ARBA" id="ARBA00022958"/>
    </source>
</evidence>
<feature type="transmembrane region" description="Helical" evidence="13">
    <location>
        <begin position="119"/>
        <end position="139"/>
    </location>
</feature>
<keyword evidence="5 13" id="KW-0812">Transmembrane</keyword>
<evidence type="ECO:0000256" key="12">
    <source>
        <dbReference type="ARBA" id="ARBA00034430"/>
    </source>
</evidence>
<dbReference type="OrthoDB" id="10769at2157"/>
<dbReference type="InterPro" id="IPR010617">
    <property type="entry name" value="TMEM175-like"/>
</dbReference>
<feature type="transmembrane region" description="Helical" evidence="13">
    <location>
        <begin position="86"/>
        <end position="107"/>
    </location>
</feature>
<evidence type="ECO:0000313" key="14">
    <source>
        <dbReference type="EMBL" id="SCG86169.1"/>
    </source>
</evidence>
<keyword evidence="4" id="KW-0633">Potassium transport</keyword>
<keyword evidence="10 13" id="KW-0472">Membrane</keyword>
<keyword evidence="15" id="KW-1185">Reference proteome</keyword>
<evidence type="ECO:0000256" key="13">
    <source>
        <dbReference type="SAM" id="Phobius"/>
    </source>
</evidence>
<feature type="transmembrane region" description="Helical" evidence="13">
    <location>
        <begin position="160"/>
        <end position="181"/>
    </location>
</feature>
<keyword evidence="9" id="KW-0406">Ion transport</keyword>
<gene>
    <name evidence="14" type="ORF">MCBB_1614</name>
</gene>
<dbReference type="Proteomes" id="UP000094707">
    <property type="component" value="Chromosome I"/>
</dbReference>
<accession>A0A1D3L3S3</accession>
<comment type="similarity">
    <text evidence="2">Belongs to the TMEM175 family.</text>
</comment>
<dbReference type="PANTHER" id="PTHR31462">
    <property type="entry name" value="ENDOSOMAL/LYSOSOMAL POTASSIUM CHANNEL TMEM175"/>
    <property type="match status" value="1"/>
</dbReference>
<keyword evidence="6" id="KW-0631">Potassium channel</keyword>
<comment type="subcellular location">
    <subcellularLocation>
        <location evidence="1">Membrane</location>
        <topology evidence="1">Multi-pass membrane protein</topology>
    </subcellularLocation>
</comment>
<sequence length="199" mass="22429">MDNFKESDYMTTDRILAITDGIFAIAMTLIVLTIGVPSVSGPVSDASIQKALYTIAFPFFNFVLSFILLAMFWTANHKQLHYVKHVDSVFLWINIVWLLFIAIVPFSTEISGDYSGYTISQLIFNLNLLGIASLLYLNWHYATKKGLINKKMDKTKIKSIKLTCLLFVGVSLTATVLSLIIPKWCSTVYVALLVLERFV</sequence>
<comment type="catalytic activity">
    <reaction evidence="12">
        <text>K(+)(in) = K(+)(out)</text>
        <dbReference type="Rhea" id="RHEA:29463"/>
        <dbReference type="ChEBI" id="CHEBI:29103"/>
    </reaction>
</comment>
<evidence type="ECO:0000256" key="2">
    <source>
        <dbReference type="ARBA" id="ARBA00006920"/>
    </source>
</evidence>
<evidence type="ECO:0000256" key="11">
    <source>
        <dbReference type="ARBA" id="ARBA00023303"/>
    </source>
</evidence>
<dbReference type="GO" id="GO:0016020">
    <property type="term" value="C:membrane"/>
    <property type="evidence" value="ECO:0007669"/>
    <property type="project" value="UniProtKB-SubCell"/>
</dbReference>
<dbReference type="EMBL" id="LT607756">
    <property type="protein sequence ID" value="SCG86169.1"/>
    <property type="molecule type" value="Genomic_DNA"/>
</dbReference>
<evidence type="ECO:0000256" key="6">
    <source>
        <dbReference type="ARBA" id="ARBA00022826"/>
    </source>
</evidence>
<feature type="transmembrane region" description="Helical" evidence="13">
    <location>
        <begin position="21"/>
        <end position="39"/>
    </location>
</feature>
<dbReference type="RefSeq" id="WP_084789910.1">
    <property type="nucleotide sequence ID" value="NZ_LT607756.1"/>
</dbReference>
<dbReference type="Pfam" id="PF06736">
    <property type="entry name" value="TMEM175"/>
    <property type="match status" value="1"/>
</dbReference>
<evidence type="ECO:0000256" key="1">
    <source>
        <dbReference type="ARBA" id="ARBA00004141"/>
    </source>
</evidence>
<dbReference type="PANTHER" id="PTHR31462:SF5">
    <property type="entry name" value="ENDOSOMAL_LYSOSOMAL PROTON CHANNEL TMEM175"/>
    <property type="match status" value="1"/>
</dbReference>
<keyword evidence="7" id="KW-0630">Potassium</keyword>
<dbReference type="KEGG" id="mcub:MCBB_1614"/>
<evidence type="ECO:0000256" key="3">
    <source>
        <dbReference type="ARBA" id="ARBA00022448"/>
    </source>
</evidence>
<dbReference type="GO" id="GO:0015252">
    <property type="term" value="F:proton channel activity"/>
    <property type="evidence" value="ECO:0007669"/>
    <property type="project" value="InterPro"/>
</dbReference>
<dbReference type="GO" id="GO:0005267">
    <property type="term" value="F:potassium channel activity"/>
    <property type="evidence" value="ECO:0007669"/>
    <property type="project" value="UniProtKB-KW"/>
</dbReference>
<protein>
    <submittedName>
        <fullName evidence="14">Potassium channel B446_29190</fullName>
    </submittedName>
</protein>
<keyword evidence="8 13" id="KW-1133">Transmembrane helix</keyword>
<organism evidence="14 15">
    <name type="scientific">Methanobacterium congolense</name>
    <dbReference type="NCBI Taxonomy" id="118062"/>
    <lineage>
        <taxon>Archaea</taxon>
        <taxon>Methanobacteriati</taxon>
        <taxon>Methanobacteriota</taxon>
        <taxon>Methanomada group</taxon>
        <taxon>Methanobacteria</taxon>
        <taxon>Methanobacteriales</taxon>
        <taxon>Methanobacteriaceae</taxon>
        <taxon>Methanobacterium</taxon>
    </lineage>
</organism>
<evidence type="ECO:0000256" key="4">
    <source>
        <dbReference type="ARBA" id="ARBA00022538"/>
    </source>
</evidence>
<evidence type="ECO:0000313" key="15">
    <source>
        <dbReference type="Proteomes" id="UP000094707"/>
    </source>
</evidence>
<reference evidence="14 15" key="1">
    <citation type="submission" date="2016-08" db="EMBL/GenBank/DDBJ databases">
        <authorList>
            <person name="Seilhamer J.J."/>
        </authorList>
    </citation>
    <scope>NUCLEOTIDE SEQUENCE [LARGE SCALE GENOMIC DNA]</scope>
    <source>
        <strain evidence="14">Buetzberg</strain>
    </source>
</reference>
<keyword evidence="11 14" id="KW-0407">Ion channel</keyword>
<evidence type="ECO:0000256" key="5">
    <source>
        <dbReference type="ARBA" id="ARBA00022692"/>
    </source>
</evidence>
<evidence type="ECO:0000256" key="10">
    <source>
        <dbReference type="ARBA" id="ARBA00023136"/>
    </source>
</evidence>
<evidence type="ECO:0000256" key="9">
    <source>
        <dbReference type="ARBA" id="ARBA00023065"/>
    </source>
</evidence>
<feature type="transmembrane region" description="Helical" evidence="13">
    <location>
        <begin position="51"/>
        <end position="74"/>
    </location>
</feature>
<name>A0A1D3L3S3_9EURY</name>
<proteinExistence type="inferred from homology"/>
<keyword evidence="3" id="KW-0813">Transport</keyword>
<evidence type="ECO:0000256" key="8">
    <source>
        <dbReference type="ARBA" id="ARBA00022989"/>
    </source>
</evidence>
<dbReference type="GeneID" id="30412452"/>
<dbReference type="AlphaFoldDB" id="A0A1D3L3S3"/>